<proteinExistence type="predicted"/>
<gene>
    <name evidence="1" type="ORF">ACHKAR_15785</name>
</gene>
<sequence>MIQITSKDLNQVPEALSSQGAFRKILKAITQITGQVYNGHHYRHNDVLQRLKAFSVHKQHLEKGDKPKCYYCESAVEHVAKLQVEHYRPKAKVDDIDNNNTPHHGYYWLGLEWSNLLLACPNCNGKDAKGNRFPLRDFNNRATVINPIGGVQPNLTIDRTHCLSTCENLNSEEPLLINPENTDPSIHLSFNNQGQIMGITDEGRTSVVIFKLDRDPLFAARQGKINDIIDDINLAIAANKKGRVMGDSLIVWLESSCQRLLDRNDVSKEYTLWIRYVIDHFENCIVNKIDPSYRDSVRTAFNNVNNP</sequence>
<accession>A0ABW7NBA8</accession>
<name>A0ABW7NBA8_9BACT</name>
<dbReference type="Proteomes" id="UP001610063">
    <property type="component" value="Unassembled WGS sequence"/>
</dbReference>
<reference evidence="1 2" key="1">
    <citation type="journal article" date="2013" name="Int. J. Syst. Evol. Microbiol.">
        <title>Marinoscillum luteum sp. nov., isolated from marine sediment.</title>
        <authorList>
            <person name="Cha I.T."/>
            <person name="Park S.J."/>
            <person name="Kim S.J."/>
            <person name="Kim J.G."/>
            <person name="Jung M.Y."/>
            <person name="Shin K.S."/>
            <person name="Kwon K.K."/>
            <person name="Yang S.H."/>
            <person name="Seo Y.S."/>
            <person name="Rhee S.K."/>
        </authorList>
    </citation>
    <scope>NUCLEOTIDE SEQUENCE [LARGE SCALE GENOMIC DNA]</scope>
    <source>
        <strain evidence="1 2">KCTC 23939</strain>
    </source>
</reference>
<protein>
    <submittedName>
        <fullName evidence="1">HNH endonuclease</fullName>
    </submittedName>
</protein>
<keyword evidence="1" id="KW-0540">Nuclease</keyword>
<organism evidence="1 2">
    <name type="scientific">Marinoscillum luteum</name>
    <dbReference type="NCBI Taxonomy" id="861051"/>
    <lineage>
        <taxon>Bacteria</taxon>
        <taxon>Pseudomonadati</taxon>
        <taxon>Bacteroidota</taxon>
        <taxon>Cytophagia</taxon>
        <taxon>Cytophagales</taxon>
        <taxon>Reichenbachiellaceae</taxon>
        <taxon>Marinoscillum</taxon>
    </lineage>
</organism>
<dbReference type="EMBL" id="JBIPKE010000019">
    <property type="protein sequence ID" value="MFH6984916.1"/>
    <property type="molecule type" value="Genomic_DNA"/>
</dbReference>
<keyword evidence="2" id="KW-1185">Reference proteome</keyword>
<evidence type="ECO:0000313" key="1">
    <source>
        <dbReference type="EMBL" id="MFH6984916.1"/>
    </source>
</evidence>
<evidence type="ECO:0000313" key="2">
    <source>
        <dbReference type="Proteomes" id="UP001610063"/>
    </source>
</evidence>
<dbReference type="RefSeq" id="WP_395418348.1">
    <property type="nucleotide sequence ID" value="NZ_JBIPKE010000019.1"/>
</dbReference>
<keyword evidence="1" id="KW-0378">Hydrolase</keyword>
<comment type="caution">
    <text evidence="1">The sequence shown here is derived from an EMBL/GenBank/DDBJ whole genome shotgun (WGS) entry which is preliminary data.</text>
</comment>
<dbReference type="Gene3D" id="1.10.30.50">
    <property type="match status" value="1"/>
</dbReference>
<dbReference type="GO" id="GO:0004519">
    <property type="term" value="F:endonuclease activity"/>
    <property type="evidence" value="ECO:0007669"/>
    <property type="project" value="UniProtKB-KW"/>
</dbReference>
<keyword evidence="1" id="KW-0255">Endonuclease</keyword>